<dbReference type="PANTHER" id="PTHR12610">
    <property type="entry name" value="SINGLE STRANDED DNA BINDING PROTEIN"/>
    <property type="match status" value="1"/>
</dbReference>
<evidence type="ECO:0000256" key="1">
    <source>
        <dbReference type="ARBA" id="ARBA00004123"/>
    </source>
</evidence>
<dbReference type="AlphaFoldDB" id="A0A0R3PMZ7"/>
<evidence type="ECO:0000256" key="3">
    <source>
        <dbReference type="SAM" id="Phobius"/>
    </source>
</evidence>
<keyword evidence="3" id="KW-0472">Membrane</keyword>
<evidence type="ECO:0000256" key="2">
    <source>
        <dbReference type="ARBA" id="ARBA00023242"/>
    </source>
</evidence>
<proteinExistence type="predicted"/>
<keyword evidence="2" id="KW-0539">Nucleus</keyword>
<dbReference type="GO" id="GO:0005634">
    <property type="term" value="C:nucleus"/>
    <property type="evidence" value="ECO:0007669"/>
    <property type="project" value="UniProtKB-SubCell"/>
</dbReference>
<evidence type="ECO:0000313" key="4">
    <source>
        <dbReference type="WBParaSite" id="ACOC_0000635701-mRNA-1"/>
    </source>
</evidence>
<reference evidence="4" key="1">
    <citation type="submission" date="2017-02" db="UniProtKB">
        <authorList>
            <consortium name="WormBaseParasite"/>
        </authorList>
    </citation>
    <scope>IDENTIFICATION</scope>
</reference>
<keyword evidence="3" id="KW-0812">Transmembrane</keyword>
<dbReference type="InterPro" id="IPR006594">
    <property type="entry name" value="LisH"/>
</dbReference>
<dbReference type="WBParaSite" id="ACOC_0000635701-mRNA-1">
    <property type="protein sequence ID" value="ACOC_0000635701-mRNA-1"/>
    <property type="gene ID" value="ACOC_0000635701"/>
</dbReference>
<protein>
    <submittedName>
        <fullName evidence="4">LisH domain-containing protein</fullName>
    </submittedName>
</protein>
<feature type="transmembrane region" description="Helical" evidence="3">
    <location>
        <begin position="109"/>
        <end position="127"/>
    </location>
</feature>
<sequence>LQIYSIFSEFRLAAYVYEYLVISGATKTAEVFKEEVLNVCLIGVCVVLRYMIKKFISITRLFWDLYCAAPERRDGPDGQSTQEAKAFHDFVSNPHSTNFSRKYPYKVKFYVLNSVIVISGVRSWWFWSTRSDDEWHAWPWGKFTTRKTSFFHNIAPFLVVDICEHIMFRRVCLWEFPLISLLVSFLFPVIALNLLRR</sequence>
<dbReference type="PROSITE" id="PS50896">
    <property type="entry name" value="LISH"/>
    <property type="match status" value="1"/>
</dbReference>
<organism evidence="4">
    <name type="scientific">Angiostrongylus costaricensis</name>
    <name type="common">Nematode worm</name>
    <dbReference type="NCBI Taxonomy" id="334426"/>
    <lineage>
        <taxon>Eukaryota</taxon>
        <taxon>Metazoa</taxon>
        <taxon>Ecdysozoa</taxon>
        <taxon>Nematoda</taxon>
        <taxon>Chromadorea</taxon>
        <taxon>Rhabditida</taxon>
        <taxon>Rhabditina</taxon>
        <taxon>Rhabditomorpha</taxon>
        <taxon>Strongyloidea</taxon>
        <taxon>Metastrongylidae</taxon>
        <taxon>Angiostrongylus</taxon>
    </lineage>
</organism>
<accession>A0A0R3PMZ7</accession>
<feature type="transmembrane region" description="Helical" evidence="3">
    <location>
        <begin position="176"/>
        <end position="195"/>
    </location>
</feature>
<comment type="subcellular location">
    <subcellularLocation>
        <location evidence="1">Nucleus</location>
    </subcellularLocation>
</comment>
<dbReference type="PANTHER" id="PTHR12610:SF12">
    <property type="entry name" value="SEQUENCE-SPECIFIC SINGLE-STRANDED DNA-BINDING PROTEIN, ISOFORM D"/>
    <property type="match status" value="1"/>
</dbReference>
<keyword evidence="3" id="KW-1133">Transmembrane helix</keyword>
<dbReference type="GO" id="GO:0045944">
    <property type="term" value="P:positive regulation of transcription by RNA polymerase II"/>
    <property type="evidence" value="ECO:0007669"/>
    <property type="project" value="TreeGrafter"/>
</dbReference>
<name>A0A0R3PMZ7_ANGCS</name>